<dbReference type="KEGG" id="phb:HYN04_12650"/>
<gene>
    <name evidence="4" type="ORF">HYN04_12650</name>
</gene>
<keyword evidence="4" id="KW-0503">Monooxygenase</keyword>
<reference evidence="5" key="1">
    <citation type="submission" date="2018-05" db="EMBL/GenBank/DDBJ databases">
        <title>Genome sequencing of Phenylobacterium sp. HYN0004.</title>
        <authorList>
            <person name="Yi H."/>
            <person name="Baek C."/>
        </authorList>
    </citation>
    <scope>NUCLEOTIDE SEQUENCE [LARGE SCALE GENOMIC DNA]</scope>
    <source>
        <strain evidence="5">HYN0004</strain>
    </source>
</reference>
<feature type="domain" description="FAD-binding" evidence="3">
    <location>
        <begin position="13"/>
        <end position="353"/>
    </location>
</feature>
<dbReference type="SUPFAM" id="SSF51905">
    <property type="entry name" value="FAD/NAD(P)-binding domain"/>
    <property type="match status" value="1"/>
</dbReference>
<dbReference type="OrthoDB" id="103324at2"/>
<evidence type="ECO:0000256" key="2">
    <source>
        <dbReference type="ARBA" id="ARBA00023027"/>
    </source>
</evidence>
<keyword evidence="1" id="KW-0560">Oxidoreductase</keyword>
<sequence length="424" mass="44926">MGQEGGAREIGDYDLIVVGGGVGGGALSTVMARAGRKVLLLEQTETYVDRVRGEWIAPWGVVETRTLGLYDTLMAAGGHHLRRHITYDETLSPRAAEAAPLPLDIFAPGVPGPLCLRHPIHCQALFDAALAAGADARRGVAVTEIRTGSDPCVTFEAGGEVLMARAPLVVGADGRTSAVREAAGIVLHQDAPHHWFAGLLVEGVEGWPEDTQAIGTEGDFGFLAFPQGEGRVRVYGGFALDQARRFQGPDGARRFLDAFAVACSPGNARLVAGRPAGPVGAFINADSWTDKPFAMGAVLVGDAAGWNDPIIGLGMSITYRDVRIVSDLLKSVPAGRVPDFSSYAAERAERMRRLRFTARIQAALDMEFGPEAAARRKDLHDRALADPGLKAHAFAVMAGPETVPAELFTEAHRARVLGLAEAAE</sequence>
<evidence type="ECO:0000256" key="1">
    <source>
        <dbReference type="ARBA" id="ARBA00023002"/>
    </source>
</evidence>
<dbReference type="InterPro" id="IPR050631">
    <property type="entry name" value="PheA/TfdB_FAD_monoxygenase"/>
</dbReference>
<dbReference type="Pfam" id="PF01494">
    <property type="entry name" value="FAD_binding_3"/>
    <property type="match status" value="1"/>
</dbReference>
<dbReference type="AlphaFoldDB" id="A0A2Z3HWC7"/>
<proteinExistence type="predicted"/>
<accession>A0A2Z3HWC7</accession>
<keyword evidence="2" id="KW-0520">NAD</keyword>
<dbReference type="PANTHER" id="PTHR43476">
    <property type="entry name" value="3-(3-HYDROXY-PHENYL)PROPIONATE/3-HYDROXYCINNAMIC ACID HYDROXYLASE"/>
    <property type="match status" value="1"/>
</dbReference>
<evidence type="ECO:0000259" key="3">
    <source>
        <dbReference type="Pfam" id="PF01494"/>
    </source>
</evidence>
<dbReference type="InterPro" id="IPR036188">
    <property type="entry name" value="FAD/NAD-bd_sf"/>
</dbReference>
<dbReference type="PANTHER" id="PTHR43476:SF4">
    <property type="entry name" value="BLR0106 PROTEIN"/>
    <property type="match status" value="1"/>
</dbReference>
<dbReference type="GO" id="GO:0071949">
    <property type="term" value="F:FAD binding"/>
    <property type="evidence" value="ECO:0007669"/>
    <property type="project" value="InterPro"/>
</dbReference>
<organism evidence="4 5">
    <name type="scientific">Phenylobacterium parvum</name>
    <dbReference type="NCBI Taxonomy" id="2201350"/>
    <lineage>
        <taxon>Bacteria</taxon>
        <taxon>Pseudomonadati</taxon>
        <taxon>Pseudomonadota</taxon>
        <taxon>Alphaproteobacteria</taxon>
        <taxon>Caulobacterales</taxon>
        <taxon>Caulobacteraceae</taxon>
        <taxon>Phenylobacterium</taxon>
    </lineage>
</organism>
<keyword evidence="5" id="KW-1185">Reference proteome</keyword>
<dbReference type="RefSeq" id="WP_110451092.1">
    <property type="nucleotide sequence ID" value="NZ_CP029479.1"/>
</dbReference>
<dbReference type="PRINTS" id="PR00420">
    <property type="entry name" value="RNGMNOXGNASE"/>
</dbReference>
<protein>
    <submittedName>
        <fullName evidence="4">Monooxygenase</fullName>
    </submittedName>
</protein>
<name>A0A2Z3HWC7_9CAUL</name>
<dbReference type="InterPro" id="IPR002938">
    <property type="entry name" value="FAD-bd"/>
</dbReference>
<dbReference type="Gene3D" id="3.50.50.60">
    <property type="entry name" value="FAD/NAD(P)-binding domain"/>
    <property type="match status" value="1"/>
</dbReference>
<dbReference type="EMBL" id="CP029479">
    <property type="protein sequence ID" value="AWM78526.1"/>
    <property type="molecule type" value="Genomic_DNA"/>
</dbReference>
<dbReference type="Proteomes" id="UP000247763">
    <property type="component" value="Chromosome"/>
</dbReference>
<dbReference type="GO" id="GO:0004497">
    <property type="term" value="F:monooxygenase activity"/>
    <property type="evidence" value="ECO:0007669"/>
    <property type="project" value="UniProtKB-KW"/>
</dbReference>
<evidence type="ECO:0000313" key="4">
    <source>
        <dbReference type="EMBL" id="AWM78526.1"/>
    </source>
</evidence>
<evidence type="ECO:0000313" key="5">
    <source>
        <dbReference type="Proteomes" id="UP000247763"/>
    </source>
</evidence>